<evidence type="ECO:0000256" key="3">
    <source>
        <dbReference type="PROSITE-ProRule" id="PRU00529"/>
    </source>
</evidence>
<gene>
    <name evidence="6" type="ORF">AKJ08_3650</name>
</gene>
<dbReference type="SMART" id="SM00981">
    <property type="entry name" value="THUMP"/>
    <property type="match status" value="1"/>
</dbReference>
<accession>A0A0K1PI99</accession>
<organism evidence="6 7">
    <name type="scientific">Vulgatibacter incomptus</name>
    <dbReference type="NCBI Taxonomy" id="1391653"/>
    <lineage>
        <taxon>Bacteria</taxon>
        <taxon>Pseudomonadati</taxon>
        <taxon>Myxococcota</taxon>
        <taxon>Myxococcia</taxon>
        <taxon>Myxococcales</taxon>
        <taxon>Cystobacterineae</taxon>
        <taxon>Vulgatibacteraceae</taxon>
        <taxon>Vulgatibacter</taxon>
    </lineage>
</organism>
<dbReference type="PATRIC" id="fig|1391653.3.peg.3807"/>
<dbReference type="InterPro" id="IPR029063">
    <property type="entry name" value="SAM-dependent_MTases_sf"/>
</dbReference>
<dbReference type="PANTHER" id="PTHR47313:SF1">
    <property type="entry name" value="RIBOSOMAL RNA LARGE SUBUNIT METHYLTRANSFERASE K_L"/>
    <property type="match status" value="1"/>
</dbReference>
<keyword evidence="7" id="KW-1185">Reference proteome</keyword>
<evidence type="ECO:0000256" key="1">
    <source>
        <dbReference type="ARBA" id="ARBA00022603"/>
    </source>
</evidence>
<dbReference type="GO" id="GO:0070043">
    <property type="term" value="F:rRNA (guanine-N7-)-methyltransferase activity"/>
    <property type="evidence" value="ECO:0007669"/>
    <property type="project" value="TreeGrafter"/>
</dbReference>
<dbReference type="InterPro" id="IPR000241">
    <property type="entry name" value="RlmKL-like_Mtase"/>
</dbReference>
<evidence type="ECO:0000259" key="5">
    <source>
        <dbReference type="PROSITE" id="PS51165"/>
    </source>
</evidence>
<dbReference type="GO" id="GO:0008990">
    <property type="term" value="F:rRNA (guanine-N2-)-methyltransferase activity"/>
    <property type="evidence" value="ECO:0007669"/>
    <property type="project" value="TreeGrafter"/>
</dbReference>
<feature type="region of interest" description="Disordered" evidence="4">
    <location>
        <begin position="149"/>
        <end position="175"/>
    </location>
</feature>
<evidence type="ECO:0000256" key="2">
    <source>
        <dbReference type="ARBA" id="ARBA00022679"/>
    </source>
</evidence>
<evidence type="ECO:0000313" key="6">
    <source>
        <dbReference type="EMBL" id="AKU93263.1"/>
    </source>
</evidence>
<feature type="compositionally biased region" description="Basic residues" evidence="4">
    <location>
        <begin position="155"/>
        <end position="175"/>
    </location>
</feature>
<dbReference type="Pfam" id="PF02926">
    <property type="entry name" value="THUMP"/>
    <property type="match status" value="1"/>
</dbReference>
<dbReference type="PROSITE" id="PS00092">
    <property type="entry name" value="N6_MTASE"/>
    <property type="match status" value="1"/>
</dbReference>
<feature type="region of interest" description="Disordered" evidence="4">
    <location>
        <begin position="1"/>
        <end position="25"/>
    </location>
</feature>
<feature type="compositionally biased region" description="Basic and acidic residues" evidence="4">
    <location>
        <begin position="1"/>
        <end position="15"/>
    </location>
</feature>
<evidence type="ECO:0000313" key="7">
    <source>
        <dbReference type="Proteomes" id="UP000055590"/>
    </source>
</evidence>
<proteinExistence type="predicted"/>
<dbReference type="InterPro" id="IPR004114">
    <property type="entry name" value="THUMP_dom"/>
</dbReference>
<dbReference type="PROSITE" id="PS01261">
    <property type="entry name" value="UPF0020"/>
    <property type="match status" value="1"/>
</dbReference>
<dbReference type="AlphaFoldDB" id="A0A0K1PI99"/>
<dbReference type="Pfam" id="PF22020">
    <property type="entry name" value="RlmL_1st"/>
    <property type="match status" value="1"/>
</dbReference>
<evidence type="ECO:0000256" key="4">
    <source>
        <dbReference type="SAM" id="MobiDB-lite"/>
    </source>
</evidence>
<dbReference type="InterPro" id="IPR002052">
    <property type="entry name" value="DNA_methylase_N6_adenine_CS"/>
</dbReference>
<dbReference type="Proteomes" id="UP000055590">
    <property type="component" value="Chromosome"/>
</dbReference>
<keyword evidence="1 6" id="KW-0489">Methyltransferase</keyword>
<feature type="region of interest" description="Disordered" evidence="4">
    <location>
        <begin position="81"/>
        <end position="100"/>
    </location>
</feature>
<protein>
    <submittedName>
        <fullName evidence="6">23S rRNA (Guanine-N-2-)-methyltransferase rlmL</fullName>
    </submittedName>
</protein>
<dbReference type="CDD" id="cd11715">
    <property type="entry name" value="THUMP_AdoMetMT"/>
    <property type="match status" value="1"/>
</dbReference>
<dbReference type="Gene3D" id="3.30.2130.30">
    <property type="match status" value="1"/>
</dbReference>
<dbReference type="InterPro" id="IPR053943">
    <property type="entry name" value="RlmKL-like_Mtase_CS"/>
</dbReference>
<reference evidence="6 7" key="1">
    <citation type="submission" date="2015-08" db="EMBL/GenBank/DDBJ databases">
        <authorList>
            <person name="Babu N.S."/>
            <person name="Beckwith C.J."/>
            <person name="Beseler K.G."/>
            <person name="Brison A."/>
            <person name="Carone J.V."/>
            <person name="Caskin T.P."/>
            <person name="Diamond M."/>
            <person name="Durham M.E."/>
            <person name="Foxe J.M."/>
            <person name="Go M."/>
            <person name="Henderson B.A."/>
            <person name="Jones I.B."/>
            <person name="McGettigan J.A."/>
            <person name="Micheletti S.J."/>
            <person name="Nasrallah M.E."/>
            <person name="Ortiz D."/>
            <person name="Piller C.R."/>
            <person name="Privatt S.R."/>
            <person name="Schneider S.L."/>
            <person name="Sharp S."/>
            <person name="Smith T.C."/>
            <person name="Stanton J.D."/>
            <person name="Ullery H.E."/>
            <person name="Wilson R.J."/>
            <person name="Serrano M.G."/>
            <person name="Buck G."/>
            <person name="Lee V."/>
            <person name="Wang Y."/>
            <person name="Carvalho R."/>
            <person name="Voegtly L."/>
            <person name="Shi R."/>
            <person name="Duckworth R."/>
            <person name="Johnson A."/>
            <person name="Loviza R."/>
            <person name="Walstead R."/>
            <person name="Shah Z."/>
            <person name="Kiflezghi M."/>
            <person name="Wade K."/>
            <person name="Ball S.L."/>
            <person name="Bradley K.W."/>
            <person name="Asai D.J."/>
            <person name="Bowman C.A."/>
            <person name="Russell D.A."/>
            <person name="Pope W.H."/>
            <person name="Jacobs-Sera D."/>
            <person name="Hendrix R.W."/>
            <person name="Hatfull G.F."/>
        </authorList>
    </citation>
    <scope>NUCLEOTIDE SEQUENCE [LARGE SCALE GENOMIC DNA]</scope>
    <source>
        <strain evidence="6 7">DSM 27710</strain>
    </source>
</reference>
<dbReference type="KEGG" id="vin:AKJ08_3650"/>
<name>A0A0K1PI99_9BACT</name>
<dbReference type="Gene3D" id="3.40.50.150">
    <property type="entry name" value="Vaccinia Virus protein VP39"/>
    <property type="match status" value="1"/>
</dbReference>
<feature type="domain" description="THUMP" evidence="5">
    <location>
        <begin position="225"/>
        <end position="336"/>
    </location>
</feature>
<dbReference type="STRING" id="1391653.AKJ08_3650"/>
<keyword evidence="2 6" id="KW-0808">Transferase</keyword>
<dbReference type="InterPro" id="IPR054170">
    <property type="entry name" value="RlmL_1st"/>
</dbReference>
<dbReference type="EMBL" id="CP012332">
    <property type="protein sequence ID" value="AKU93263.1"/>
    <property type="molecule type" value="Genomic_DNA"/>
</dbReference>
<dbReference type="PROSITE" id="PS51165">
    <property type="entry name" value="THUMP"/>
    <property type="match status" value="1"/>
</dbReference>
<keyword evidence="3" id="KW-0694">RNA-binding</keyword>
<sequence length="561" mass="62262">MDHPIADRADQEAAHGAEAPGADDDQADFALVGDLADGLRCGTVFDDLLDLPREAVCRPIEGRAEEVELFVGGLPSGETVEVSEADAHHRDGLEDEEDRELRPHLGRQLAGEVGGAPGPLRAVDGHQDVIDHERLPKCVRCVKEWPRVPNGARRPTARRRERSSPFRHGRRDKNPRSCKMRQMHHFFATAAKGTEGALRDELRALRLPRVRADRGGVHFEGRLEDGMRACLWSRIAMRILLQLGELEARGTQGFYDAIRSFPWEDHLSLRRTFAIRATVRDSELTHSHFVALKAKDAIVDRLREKLGGRPDVDADRPDVSVVIHLAKDVAQLSLDLAGAPLHMRGWRVEAKEAPLRETLAAAMLALGRYDPALPFLDPMCGSGTLAIEAAQIARKIAPGRGRHFGFMRWPAFGDEESKAFRALQEDAKAVALPKAPAPILARDRFADPLEVTERNLHRAGVTGSVELEQRDTRDLGSLPPRCQIFVNPPYGERLGGKRLQLEGLYRGFGQAYAPLEPEHRLVVLSGSPYFERAFGARVRARHRLFNGPLEVDLLSYGPMPA</sequence>
<dbReference type="GO" id="GO:0003723">
    <property type="term" value="F:RNA binding"/>
    <property type="evidence" value="ECO:0007669"/>
    <property type="project" value="UniProtKB-UniRule"/>
</dbReference>
<dbReference type="PANTHER" id="PTHR47313">
    <property type="entry name" value="RIBOSOMAL RNA LARGE SUBUNIT METHYLTRANSFERASE K/L"/>
    <property type="match status" value="1"/>
</dbReference>
<dbReference type="SUPFAM" id="SSF53335">
    <property type="entry name" value="S-adenosyl-L-methionine-dependent methyltransferases"/>
    <property type="match status" value="1"/>
</dbReference>
<dbReference type="Pfam" id="PF01170">
    <property type="entry name" value="UPF0020"/>
    <property type="match status" value="1"/>
</dbReference>